<sequence length="163" mass="17620">MRLQWKNVGESITIQCRSSEADMDAAGLTKGLNKDTEIAFKYKNSPKITIAPPFRNRLQLGSEFPNMDFLLSNLTSADTGPYWCEYQKIDSKSPTGLKNVAGTGSVLLVVTDNTVQTGKSVTPGDCEQPNNSLVVTSVVISAAVLLGLILVIVAFIKVDVHMT</sequence>
<dbReference type="InterPro" id="IPR003599">
    <property type="entry name" value="Ig_sub"/>
</dbReference>
<dbReference type="GO" id="GO:0016020">
    <property type="term" value="C:membrane"/>
    <property type="evidence" value="ECO:0007669"/>
    <property type="project" value="InterPro"/>
</dbReference>
<dbReference type="InterPro" id="IPR039090">
    <property type="entry name" value="CD7"/>
</dbReference>
<feature type="domain" description="Immunoglobulin" evidence="2">
    <location>
        <begin position="1"/>
        <end position="111"/>
    </location>
</feature>
<dbReference type="SUPFAM" id="SSF48726">
    <property type="entry name" value="Immunoglobulin"/>
    <property type="match status" value="1"/>
</dbReference>
<reference evidence="3" key="3">
    <citation type="submission" date="2025-09" db="UniProtKB">
        <authorList>
            <consortium name="Ensembl"/>
        </authorList>
    </citation>
    <scope>IDENTIFICATION</scope>
</reference>
<dbReference type="AlphaFoldDB" id="A0A672ZJL0"/>
<evidence type="ECO:0000313" key="4">
    <source>
        <dbReference type="Proteomes" id="UP000472271"/>
    </source>
</evidence>
<dbReference type="GO" id="GO:0002250">
    <property type="term" value="P:adaptive immune response"/>
    <property type="evidence" value="ECO:0007669"/>
    <property type="project" value="InterPro"/>
</dbReference>
<proteinExistence type="predicted"/>
<organism evidence="3 4">
    <name type="scientific">Sphaeramia orbicularis</name>
    <name type="common">orbiculate cardinalfish</name>
    <dbReference type="NCBI Taxonomy" id="375764"/>
    <lineage>
        <taxon>Eukaryota</taxon>
        <taxon>Metazoa</taxon>
        <taxon>Chordata</taxon>
        <taxon>Craniata</taxon>
        <taxon>Vertebrata</taxon>
        <taxon>Euteleostomi</taxon>
        <taxon>Actinopterygii</taxon>
        <taxon>Neopterygii</taxon>
        <taxon>Teleostei</taxon>
        <taxon>Neoteleostei</taxon>
        <taxon>Acanthomorphata</taxon>
        <taxon>Gobiaria</taxon>
        <taxon>Kurtiformes</taxon>
        <taxon>Apogonoidei</taxon>
        <taxon>Apogonidae</taxon>
        <taxon>Apogoninae</taxon>
        <taxon>Sphaeramia</taxon>
    </lineage>
</organism>
<dbReference type="PANTHER" id="PTHR15343:SF0">
    <property type="entry name" value="T-CELL ANTIGEN CD7"/>
    <property type="match status" value="1"/>
</dbReference>
<dbReference type="PANTHER" id="PTHR15343">
    <property type="entry name" value="CD7"/>
    <property type="match status" value="1"/>
</dbReference>
<protein>
    <recommendedName>
        <fullName evidence="2">Immunoglobulin domain-containing protein</fullName>
    </recommendedName>
</protein>
<keyword evidence="1" id="KW-0812">Transmembrane</keyword>
<keyword evidence="1" id="KW-1133">Transmembrane helix</keyword>
<evidence type="ECO:0000313" key="3">
    <source>
        <dbReference type="Ensembl" id="ENSSORP00005017325.1"/>
    </source>
</evidence>
<dbReference type="InterPro" id="IPR036179">
    <property type="entry name" value="Ig-like_dom_sf"/>
</dbReference>
<dbReference type="InParanoid" id="A0A672ZJL0"/>
<dbReference type="Gene3D" id="2.60.40.10">
    <property type="entry name" value="Immunoglobulins"/>
    <property type="match status" value="1"/>
</dbReference>
<evidence type="ECO:0000256" key="1">
    <source>
        <dbReference type="SAM" id="Phobius"/>
    </source>
</evidence>
<dbReference type="InterPro" id="IPR013783">
    <property type="entry name" value="Ig-like_fold"/>
</dbReference>
<feature type="transmembrane region" description="Helical" evidence="1">
    <location>
        <begin position="133"/>
        <end position="156"/>
    </location>
</feature>
<keyword evidence="4" id="KW-1185">Reference proteome</keyword>
<dbReference type="SMART" id="SM00409">
    <property type="entry name" value="IG"/>
    <property type="match status" value="1"/>
</dbReference>
<keyword evidence="1" id="KW-0472">Membrane</keyword>
<reference evidence="3" key="1">
    <citation type="submission" date="2019-06" db="EMBL/GenBank/DDBJ databases">
        <authorList>
            <consortium name="Wellcome Sanger Institute Data Sharing"/>
        </authorList>
    </citation>
    <scope>NUCLEOTIDE SEQUENCE [LARGE SCALE GENOMIC DNA]</scope>
</reference>
<accession>A0A672ZJL0</accession>
<reference evidence="3" key="2">
    <citation type="submission" date="2025-08" db="UniProtKB">
        <authorList>
            <consortium name="Ensembl"/>
        </authorList>
    </citation>
    <scope>IDENTIFICATION</scope>
</reference>
<name>A0A672ZJL0_9TELE</name>
<evidence type="ECO:0000259" key="2">
    <source>
        <dbReference type="SMART" id="SM00409"/>
    </source>
</evidence>
<dbReference type="Ensembl" id="ENSSORT00005017843.1">
    <property type="protein sequence ID" value="ENSSORP00005017325.1"/>
    <property type="gene ID" value="ENSSORG00005008675.1"/>
</dbReference>
<dbReference type="Proteomes" id="UP000472271">
    <property type="component" value="Chromosome 8"/>
</dbReference>
<dbReference type="GO" id="GO:0038023">
    <property type="term" value="F:signaling receptor activity"/>
    <property type="evidence" value="ECO:0007669"/>
    <property type="project" value="InterPro"/>
</dbReference>